<dbReference type="Pfam" id="PF20095">
    <property type="entry name" value="DUF6485"/>
    <property type="match status" value="1"/>
</dbReference>
<protein>
    <recommendedName>
        <fullName evidence="3">Cytosolic protein</fullName>
    </recommendedName>
</protein>
<sequence length="64" mass="7273">MAECRNKLDCACTYPGCPRHGKCCECVAHHRDTEGGFPGCFFTKEGEALWDRSFEALMKDRENN</sequence>
<gene>
    <name evidence="1" type="ORF">H0N91_00200</name>
</gene>
<dbReference type="Proteomes" id="UP000586254">
    <property type="component" value="Unassembled WGS sequence"/>
</dbReference>
<evidence type="ECO:0000313" key="1">
    <source>
        <dbReference type="EMBL" id="NZA36592.1"/>
    </source>
</evidence>
<dbReference type="RefSeq" id="WP_180492663.1">
    <property type="nucleotide sequence ID" value="NZ_CP132135.1"/>
</dbReference>
<proteinExistence type="predicted"/>
<name>A0A853JJ41_9FIRM</name>
<evidence type="ECO:0000313" key="2">
    <source>
        <dbReference type="Proteomes" id="UP000586254"/>
    </source>
</evidence>
<reference evidence="1 2" key="1">
    <citation type="submission" date="2020-07" db="EMBL/GenBank/DDBJ databases">
        <title>Organ Donor 1.</title>
        <authorList>
            <person name="Marsh A.J."/>
            <person name="Azcarate-Peril M.A."/>
        </authorList>
    </citation>
    <scope>NUCLEOTIDE SEQUENCE [LARGE SCALE GENOMIC DNA]</scope>
    <source>
        <strain evidence="1 2">AMC0717</strain>
    </source>
</reference>
<dbReference type="EMBL" id="JACCKS010000001">
    <property type="protein sequence ID" value="NZA36592.1"/>
    <property type="molecule type" value="Genomic_DNA"/>
</dbReference>
<organism evidence="1 2">
    <name type="scientific">Eubacterium callanderi</name>
    <dbReference type="NCBI Taxonomy" id="53442"/>
    <lineage>
        <taxon>Bacteria</taxon>
        <taxon>Bacillati</taxon>
        <taxon>Bacillota</taxon>
        <taxon>Clostridia</taxon>
        <taxon>Eubacteriales</taxon>
        <taxon>Eubacteriaceae</taxon>
        <taxon>Eubacterium</taxon>
    </lineage>
</organism>
<evidence type="ECO:0008006" key="3">
    <source>
        <dbReference type="Google" id="ProtNLM"/>
    </source>
</evidence>
<comment type="caution">
    <text evidence="1">The sequence shown here is derived from an EMBL/GenBank/DDBJ whole genome shotgun (WGS) entry which is preliminary data.</text>
</comment>
<dbReference type="AlphaFoldDB" id="A0A853JJ41"/>
<accession>A0A853JJ41</accession>